<evidence type="ECO:0000313" key="1">
    <source>
        <dbReference type="EMBL" id="RAV16666.1"/>
    </source>
</evidence>
<keyword evidence="2" id="KW-1185">Reference proteome</keyword>
<sequence length="129" mass="14990">MYEYLEQTRSAALDSNKDLWMFIQSTGQDGEMIVPNEDQLRYQIYPALAYGLKGYMYFTYNTVPYRGFHDALILPDGTRNDTYEWAKQINGEVLKLGPTLLSLKSQAVYHTGNEVFRIRLRCRQTSCGR</sequence>
<organism evidence="1 2">
    <name type="scientific">Paenibacillus contaminans</name>
    <dbReference type="NCBI Taxonomy" id="450362"/>
    <lineage>
        <taxon>Bacteria</taxon>
        <taxon>Bacillati</taxon>
        <taxon>Bacillota</taxon>
        <taxon>Bacilli</taxon>
        <taxon>Bacillales</taxon>
        <taxon>Paenibacillaceae</taxon>
        <taxon>Paenibacillus</taxon>
    </lineage>
</organism>
<reference evidence="1 2" key="1">
    <citation type="journal article" date="2009" name="Int. J. Syst. Evol. Microbiol.">
        <title>Paenibacillus contaminans sp. nov., isolated from a contaminated laboratory plate.</title>
        <authorList>
            <person name="Chou J.H."/>
            <person name="Lee J.H."/>
            <person name="Lin M.C."/>
            <person name="Chang P.S."/>
            <person name="Arun A.B."/>
            <person name="Young C.C."/>
            <person name="Chen W.M."/>
        </authorList>
    </citation>
    <scope>NUCLEOTIDE SEQUENCE [LARGE SCALE GENOMIC DNA]</scope>
    <source>
        <strain evidence="1 2">CKOBP-6</strain>
    </source>
</reference>
<gene>
    <name evidence="1" type="ORF">DQG23_27900</name>
</gene>
<dbReference type="EMBL" id="QMFB01000020">
    <property type="protein sequence ID" value="RAV16666.1"/>
    <property type="molecule type" value="Genomic_DNA"/>
</dbReference>
<dbReference type="Gene3D" id="3.20.20.80">
    <property type="entry name" value="Glycosidases"/>
    <property type="match status" value="1"/>
</dbReference>
<evidence type="ECO:0000313" key="2">
    <source>
        <dbReference type="Proteomes" id="UP000250369"/>
    </source>
</evidence>
<accession>A0A329MBY9</accession>
<dbReference type="AlphaFoldDB" id="A0A329MBY9"/>
<evidence type="ECO:0008006" key="3">
    <source>
        <dbReference type="Google" id="ProtNLM"/>
    </source>
</evidence>
<dbReference type="Proteomes" id="UP000250369">
    <property type="component" value="Unassembled WGS sequence"/>
</dbReference>
<name>A0A329MBY9_9BACL</name>
<proteinExistence type="predicted"/>
<protein>
    <recommendedName>
        <fullName evidence="3">Glycoside hydrolase family 42 N-terminal domain-containing protein</fullName>
    </recommendedName>
</protein>
<comment type="caution">
    <text evidence="1">The sequence shown here is derived from an EMBL/GenBank/DDBJ whole genome shotgun (WGS) entry which is preliminary data.</text>
</comment>